<dbReference type="AlphaFoldDB" id="G8RV13"/>
<dbReference type="EMBL" id="CP003169">
    <property type="protein sequence ID" value="AEV71694.1"/>
    <property type="molecule type" value="Genomic_DNA"/>
</dbReference>
<reference evidence="2 3" key="1">
    <citation type="submission" date="2011-12" db="EMBL/GenBank/DDBJ databases">
        <title>Complete sequence of Mycobacterium rhodesiae NBB3.</title>
        <authorList>
            <consortium name="US DOE Joint Genome Institute"/>
            <person name="Lucas S."/>
            <person name="Han J."/>
            <person name="Lapidus A."/>
            <person name="Cheng J.-F."/>
            <person name="Goodwin L."/>
            <person name="Pitluck S."/>
            <person name="Peters L."/>
            <person name="Mikhailova N."/>
            <person name="Gu W."/>
            <person name="Detter J.C."/>
            <person name="Han C."/>
            <person name="Tapia R."/>
            <person name="Land M."/>
            <person name="Hauser L."/>
            <person name="Kyrpides N."/>
            <person name="Ivanova N."/>
            <person name="Pagani I."/>
            <person name="Mattes T."/>
            <person name="Holmes A."/>
            <person name="Rutledge P."/>
            <person name="Paulsen I."/>
            <person name="Coleman N."/>
            <person name="Woyke T."/>
        </authorList>
    </citation>
    <scope>NUCLEOTIDE SEQUENCE [LARGE SCALE GENOMIC DNA]</scope>
    <source>
        <strain evidence="2 3">NBB3</strain>
    </source>
</reference>
<keyword evidence="3" id="KW-1185">Reference proteome</keyword>
<organism evidence="2 3">
    <name type="scientific">Mycolicibacterium rhodesiae (strain NBB3)</name>
    <name type="common">Mycobacterium rhodesiae</name>
    <dbReference type="NCBI Taxonomy" id="710685"/>
    <lineage>
        <taxon>Bacteria</taxon>
        <taxon>Bacillati</taxon>
        <taxon>Actinomycetota</taxon>
        <taxon>Actinomycetes</taxon>
        <taxon>Mycobacteriales</taxon>
        <taxon>Mycobacteriaceae</taxon>
        <taxon>Mycolicibacterium</taxon>
    </lineage>
</organism>
<dbReference type="SUPFAM" id="SSF53474">
    <property type="entry name" value="alpha/beta-Hydrolases"/>
    <property type="match status" value="1"/>
</dbReference>
<dbReference type="HOGENOM" id="CLU_029375_2_1_11"/>
<dbReference type="OrthoDB" id="9777090at2"/>
<dbReference type="PATRIC" id="fig|710685.3.peg.1078"/>
<keyword evidence="2" id="KW-0378">Hydrolase</keyword>
<protein>
    <submittedName>
        <fullName evidence="2">Alpha/beta superfamily hydrolase</fullName>
    </submittedName>
</protein>
<dbReference type="Gene3D" id="3.40.50.1820">
    <property type="entry name" value="alpha/beta hydrolase"/>
    <property type="match status" value="1"/>
</dbReference>
<dbReference type="PANTHER" id="PTHR12277">
    <property type="entry name" value="ALPHA/BETA HYDROLASE DOMAIN-CONTAINING PROTEIN"/>
    <property type="match status" value="1"/>
</dbReference>
<evidence type="ECO:0000313" key="2">
    <source>
        <dbReference type="EMBL" id="AEV71694.1"/>
    </source>
</evidence>
<dbReference type="GO" id="GO:0016787">
    <property type="term" value="F:hydrolase activity"/>
    <property type="evidence" value="ECO:0007669"/>
    <property type="project" value="UniProtKB-KW"/>
</dbReference>
<dbReference type="PANTHER" id="PTHR12277:SF79">
    <property type="entry name" value="XAA-PRO DIPEPTIDYL-PEPTIDASE-RELATED"/>
    <property type="match status" value="1"/>
</dbReference>
<dbReference type="eggNOG" id="COG1073">
    <property type="taxonomic scope" value="Bacteria"/>
</dbReference>
<dbReference type="InterPro" id="IPR022742">
    <property type="entry name" value="Hydrolase_4"/>
</dbReference>
<sequence>MRRLVAIAAVVALLASGLVALAWWQQWRLIYYPSPGPVPSAVTALPNGQDVVLETDDGTRLGAWYFPVAGGGPAVLVCHGNAGDRSMLTKLAAALNGMGLSVLLYDYRGFGGNPGQPSERSTASDARAAQAWLAAQPGVDKIVYFGESLGAAVAVGLAVEKPPAALILRSPFTTLADVVSSHYPWLPARQLLRDRYPSIDRIGSLHMPLLVIAGDRDDVVPESMSRRLYDAANEPKRYVVVPGAGHNDAAFLDGPQMIGEIRGFLSSTGVT</sequence>
<dbReference type="STRING" id="710685.MycrhN_1069"/>
<accession>G8RV13</accession>
<proteinExistence type="predicted"/>
<dbReference type="Proteomes" id="UP000005442">
    <property type="component" value="Chromosome"/>
</dbReference>
<dbReference type="KEGG" id="mrh:MycrhN_1069"/>
<name>G8RV13_MYCRN</name>
<gene>
    <name evidence="2" type="ordered locus">MycrhN_1069</name>
</gene>
<dbReference type="InterPro" id="IPR029058">
    <property type="entry name" value="AB_hydrolase_fold"/>
</dbReference>
<dbReference type="Pfam" id="PF12146">
    <property type="entry name" value="Hydrolase_4"/>
    <property type="match status" value="1"/>
</dbReference>
<feature type="domain" description="Serine aminopeptidase S33" evidence="1">
    <location>
        <begin position="74"/>
        <end position="182"/>
    </location>
</feature>
<evidence type="ECO:0000259" key="1">
    <source>
        <dbReference type="Pfam" id="PF12146"/>
    </source>
</evidence>
<evidence type="ECO:0000313" key="3">
    <source>
        <dbReference type="Proteomes" id="UP000005442"/>
    </source>
</evidence>
<dbReference type="RefSeq" id="WP_014209509.1">
    <property type="nucleotide sequence ID" value="NC_016604.1"/>
</dbReference>